<organism evidence="2 3">
    <name type="scientific">Massilia terrae</name>
    <dbReference type="NCBI Taxonomy" id="1811224"/>
    <lineage>
        <taxon>Bacteria</taxon>
        <taxon>Pseudomonadati</taxon>
        <taxon>Pseudomonadota</taxon>
        <taxon>Betaproteobacteria</taxon>
        <taxon>Burkholderiales</taxon>
        <taxon>Oxalobacteraceae</taxon>
        <taxon>Telluria group</taxon>
        <taxon>Massilia</taxon>
    </lineage>
</organism>
<proteinExistence type="predicted"/>
<keyword evidence="3" id="KW-1185">Reference proteome</keyword>
<evidence type="ECO:0000313" key="2">
    <source>
        <dbReference type="EMBL" id="MCS0660704.1"/>
    </source>
</evidence>
<gene>
    <name evidence="2" type="ORF">NX778_21765</name>
</gene>
<sequence>MRILFTAIPLSLLLVSPLAGAQSHDYPLTGDTVISTVQVRPTLHPFPVTEQQTEAIKGDYALTNGWHLRVQSSYKGIIAQIDQQRPMSLIALSEDKFVTRDGNVAMEFNQGTIGEDMTMSYVPTSNVAALLTVGTKGSLASR</sequence>
<dbReference type="RefSeq" id="WP_258813897.1">
    <property type="nucleotide sequence ID" value="NZ_JANUGU010000009.1"/>
</dbReference>
<dbReference type="Proteomes" id="UP001204621">
    <property type="component" value="Unassembled WGS sequence"/>
</dbReference>
<name>A0ABT2D389_9BURK</name>
<accession>A0ABT2D389</accession>
<reference evidence="2 3" key="1">
    <citation type="submission" date="2022-08" db="EMBL/GenBank/DDBJ databases">
        <title>Reclassification of Massilia species as members of the genera Telluria, Duganella, Pseudoduganella, Mokoshia gen. nov. and Zemynaea gen. nov. using orthogonal and non-orthogonal genome-based approaches.</title>
        <authorList>
            <person name="Bowman J.P."/>
        </authorList>
    </citation>
    <scope>NUCLEOTIDE SEQUENCE [LARGE SCALE GENOMIC DNA]</scope>
    <source>
        <strain evidence="2 3">JCM 31606</strain>
    </source>
</reference>
<feature type="chain" id="PRO_5045131217" evidence="1">
    <location>
        <begin position="22"/>
        <end position="142"/>
    </location>
</feature>
<keyword evidence="1" id="KW-0732">Signal</keyword>
<feature type="signal peptide" evidence="1">
    <location>
        <begin position="1"/>
        <end position="21"/>
    </location>
</feature>
<evidence type="ECO:0000256" key="1">
    <source>
        <dbReference type="SAM" id="SignalP"/>
    </source>
</evidence>
<protein>
    <submittedName>
        <fullName evidence="2">Uncharacterized protein</fullName>
    </submittedName>
</protein>
<evidence type="ECO:0000313" key="3">
    <source>
        <dbReference type="Proteomes" id="UP001204621"/>
    </source>
</evidence>
<dbReference type="EMBL" id="JANUGU010000009">
    <property type="protein sequence ID" value="MCS0660704.1"/>
    <property type="molecule type" value="Genomic_DNA"/>
</dbReference>
<comment type="caution">
    <text evidence="2">The sequence shown here is derived from an EMBL/GenBank/DDBJ whole genome shotgun (WGS) entry which is preliminary data.</text>
</comment>